<sequence length="247" mass="26444">MLDARSGSQSLPRHGRPIVVKGATVITVDPALGTLADTDVLVVDGVVAQIGRNLQGPEGTFEIDARGGILLPGMVDTHRHMWQTTLRGFGADWTLTDYFDFFYAPHARLFRPQDIYAGNLLEALDAGVTTSVDWSHNLQTVEHAEAALDALEGTGGRFVLAYGNLLVTRGRHGPVVPSSVVSSGVVSTEARTDLDASWRSTSAAIRIFPRSTPSVRPENSVWRSPRTPACGACPVTTASAFFSNTVT</sequence>
<dbReference type="AlphaFoldDB" id="A0A1H0S135"/>
<protein>
    <recommendedName>
        <fullName evidence="4">Amidohydrolase family protein</fullName>
    </recommendedName>
</protein>
<dbReference type="SUPFAM" id="SSF51338">
    <property type="entry name" value="Composite domain of metallo-dependent hydrolases"/>
    <property type="match status" value="1"/>
</dbReference>
<dbReference type="InterPro" id="IPR050287">
    <property type="entry name" value="MTA/SAH_deaminase"/>
</dbReference>
<dbReference type="InterPro" id="IPR011059">
    <property type="entry name" value="Metal-dep_hydrolase_composite"/>
</dbReference>
<organism evidence="2 3">
    <name type="scientific">Actinacidiphila guanduensis</name>
    <dbReference type="NCBI Taxonomy" id="310781"/>
    <lineage>
        <taxon>Bacteria</taxon>
        <taxon>Bacillati</taxon>
        <taxon>Actinomycetota</taxon>
        <taxon>Actinomycetes</taxon>
        <taxon>Kitasatosporales</taxon>
        <taxon>Streptomycetaceae</taxon>
        <taxon>Actinacidiphila</taxon>
    </lineage>
</organism>
<dbReference type="STRING" id="310781.SAMN05216259_12513"/>
<proteinExistence type="predicted"/>
<evidence type="ECO:0000313" key="2">
    <source>
        <dbReference type="EMBL" id="SDP35460.1"/>
    </source>
</evidence>
<dbReference type="RefSeq" id="WP_245771822.1">
    <property type="nucleotide sequence ID" value="NZ_FNIE01000025.1"/>
</dbReference>
<dbReference type="Proteomes" id="UP000199341">
    <property type="component" value="Unassembled WGS sequence"/>
</dbReference>
<evidence type="ECO:0008006" key="4">
    <source>
        <dbReference type="Google" id="ProtNLM"/>
    </source>
</evidence>
<evidence type="ECO:0000256" key="1">
    <source>
        <dbReference type="ARBA" id="ARBA00022801"/>
    </source>
</evidence>
<keyword evidence="3" id="KW-1185">Reference proteome</keyword>
<dbReference type="Gene3D" id="3.20.20.140">
    <property type="entry name" value="Metal-dependent hydrolases"/>
    <property type="match status" value="1"/>
</dbReference>
<dbReference type="SUPFAM" id="SSF51556">
    <property type="entry name" value="Metallo-dependent hydrolases"/>
    <property type="match status" value="1"/>
</dbReference>
<name>A0A1H0S135_9ACTN</name>
<dbReference type="PANTHER" id="PTHR43794:SF11">
    <property type="entry name" value="AMIDOHYDROLASE-RELATED DOMAIN-CONTAINING PROTEIN"/>
    <property type="match status" value="1"/>
</dbReference>
<dbReference type="EMBL" id="FNIE01000025">
    <property type="protein sequence ID" value="SDP35460.1"/>
    <property type="molecule type" value="Genomic_DNA"/>
</dbReference>
<keyword evidence="1" id="KW-0378">Hydrolase</keyword>
<evidence type="ECO:0000313" key="3">
    <source>
        <dbReference type="Proteomes" id="UP000199341"/>
    </source>
</evidence>
<dbReference type="Gene3D" id="2.30.40.10">
    <property type="entry name" value="Urease, subunit C, domain 1"/>
    <property type="match status" value="1"/>
</dbReference>
<accession>A0A1H0S135</accession>
<dbReference type="InterPro" id="IPR032466">
    <property type="entry name" value="Metal_Hydrolase"/>
</dbReference>
<dbReference type="PANTHER" id="PTHR43794">
    <property type="entry name" value="AMINOHYDROLASE SSNA-RELATED"/>
    <property type="match status" value="1"/>
</dbReference>
<reference evidence="2 3" key="1">
    <citation type="submission" date="2016-10" db="EMBL/GenBank/DDBJ databases">
        <authorList>
            <person name="de Groot N.N."/>
        </authorList>
    </citation>
    <scope>NUCLEOTIDE SEQUENCE [LARGE SCALE GENOMIC DNA]</scope>
    <source>
        <strain evidence="2 3">CGMCC 4.2022</strain>
    </source>
</reference>
<dbReference type="GO" id="GO:0016810">
    <property type="term" value="F:hydrolase activity, acting on carbon-nitrogen (but not peptide) bonds"/>
    <property type="evidence" value="ECO:0007669"/>
    <property type="project" value="InterPro"/>
</dbReference>
<gene>
    <name evidence="2" type="ORF">SAMN05216259_12513</name>
</gene>